<dbReference type="AlphaFoldDB" id="A0AA47MB68"/>
<sequence length="245" mass="26124">MKRAVLVTSPMFRICNYAHLLTLRRCPFEPLYKLKISSELLSALRPATEVPGNMEESEAGKLSTADLSDVPLVPTNPIAVVKNSIKLRLSSPGPIAVSHLEGQVAGVEGIKPPGVQPRPASQTPPPPAMGPPAAKRPGSPLPETPVKKLKADERPATEVPGNVEESEAGVSPNESEPPVERTSSPQLDETTAEKLAIKEDSSHKDEVKNGAQMKKLSTADLSDVPLVPTNPIAVVKNSIKLRLSR</sequence>
<gene>
    <name evidence="2" type="ORF">N1851_026770</name>
</gene>
<accession>A0AA47MB68</accession>
<reference evidence="2" key="1">
    <citation type="journal article" date="2023" name="Front. Mar. Sci.">
        <title>A new Merluccius polli reference genome to investigate the effects of global change in West African waters.</title>
        <authorList>
            <person name="Mateo J.L."/>
            <person name="Blanco-Fernandez C."/>
            <person name="Garcia-Vazquez E."/>
            <person name="Machado-Schiaffino G."/>
        </authorList>
    </citation>
    <scope>NUCLEOTIDE SEQUENCE</scope>
    <source>
        <strain evidence="2">C29</strain>
        <tissue evidence="2">Fin</tissue>
    </source>
</reference>
<feature type="compositionally biased region" description="Basic and acidic residues" evidence="1">
    <location>
        <begin position="191"/>
        <end position="208"/>
    </location>
</feature>
<evidence type="ECO:0000313" key="2">
    <source>
        <dbReference type="EMBL" id="KAK0137039.1"/>
    </source>
</evidence>
<dbReference type="EMBL" id="JAOPHQ010005028">
    <property type="protein sequence ID" value="KAK0137039.1"/>
    <property type="molecule type" value="Genomic_DNA"/>
</dbReference>
<name>A0AA47MB68_MERPO</name>
<feature type="compositionally biased region" description="Basic and acidic residues" evidence="1">
    <location>
        <begin position="145"/>
        <end position="156"/>
    </location>
</feature>
<keyword evidence="3" id="KW-1185">Reference proteome</keyword>
<evidence type="ECO:0000256" key="1">
    <source>
        <dbReference type="SAM" id="MobiDB-lite"/>
    </source>
</evidence>
<feature type="region of interest" description="Disordered" evidence="1">
    <location>
        <begin position="107"/>
        <end position="211"/>
    </location>
</feature>
<protein>
    <submittedName>
        <fullName evidence="2">Uncharacterized protein</fullName>
    </submittedName>
</protein>
<comment type="caution">
    <text evidence="2">The sequence shown here is derived from an EMBL/GenBank/DDBJ whole genome shotgun (WGS) entry which is preliminary data.</text>
</comment>
<evidence type="ECO:0000313" key="3">
    <source>
        <dbReference type="Proteomes" id="UP001174136"/>
    </source>
</evidence>
<organism evidence="2 3">
    <name type="scientific">Merluccius polli</name>
    <name type="common">Benguela hake</name>
    <name type="synonym">Merluccius cadenati</name>
    <dbReference type="NCBI Taxonomy" id="89951"/>
    <lineage>
        <taxon>Eukaryota</taxon>
        <taxon>Metazoa</taxon>
        <taxon>Chordata</taxon>
        <taxon>Craniata</taxon>
        <taxon>Vertebrata</taxon>
        <taxon>Euteleostomi</taxon>
        <taxon>Actinopterygii</taxon>
        <taxon>Neopterygii</taxon>
        <taxon>Teleostei</taxon>
        <taxon>Neoteleostei</taxon>
        <taxon>Acanthomorphata</taxon>
        <taxon>Zeiogadaria</taxon>
        <taxon>Gadariae</taxon>
        <taxon>Gadiformes</taxon>
        <taxon>Gadoidei</taxon>
        <taxon>Merlucciidae</taxon>
        <taxon>Merluccius</taxon>
    </lineage>
</organism>
<proteinExistence type="predicted"/>
<dbReference type="Proteomes" id="UP001174136">
    <property type="component" value="Unassembled WGS sequence"/>
</dbReference>